<sequence>MADATTSPLENQAPPVTAASSTSQSQQAEESMASALVLYDNKSINEKDIALQKADNQNDELCREVRAVIWEQCLPCGLVAPWYYGGSHQFAPRPNTLHVIAQVCREAQQVALKHGSGENAIAHRSYRFPNGPTELFTPVRCWYNYKTDVIYINKHMHSYVSKDQQVHHGSGENEMMRLAVQDTSTDLLIRFYKLRHLILAWTGGEFLYERLLKPRTHCFFQLWLIKICITEATQQEALRMGLIDHPNEEYPPAVINASDKAGLHKYANLMDLCYYREEYTCCGDARDGIGELIAQGGVKPGSAMQAGIVQFEKALIKSHCACAELNLDHIDVDHAVDDDGQLVKDDPLVVQLNLSMPSWTPHGDSETSDDEGPADDGEKSDTEQPAGEEAGDSDI</sequence>
<reference evidence="3" key="1">
    <citation type="submission" date="2014-12" db="EMBL/GenBank/DDBJ databases">
        <title>Genome Sequence of Valsa Canker Pathogens Uncovers a Specific Adaption of Colonization on Woody Bark.</title>
        <authorList>
            <person name="Yin Z."/>
            <person name="Liu H."/>
            <person name="Gao X."/>
            <person name="Li Z."/>
            <person name="Song N."/>
            <person name="Ke X."/>
            <person name="Dai Q."/>
            <person name="Wu Y."/>
            <person name="Sun Y."/>
            <person name="Xu J.-R."/>
            <person name="Kang Z.K."/>
            <person name="Wang L."/>
            <person name="Huang L."/>
        </authorList>
    </citation>
    <scope>NUCLEOTIDE SEQUENCE [LARGE SCALE GENOMIC DNA]</scope>
    <source>
        <strain evidence="3">SXYL134</strain>
    </source>
</reference>
<dbReference type="Proteomes" id="UP000078576">
    <property type="component" value="Unassembled WGS sequence"/>
</dbReference>
<gene>
    <name evidence="2" type="ORF">VP1G_00316</name>
</gene>
<evidence type="ECO:0000256" key="1">
    <source>
        <dbReference type="SAM" id="MobiDB-lite"/>
    </source>
</evidence>
<dbReference type="EMBL" id="KN714667">
    <property type="protein sequence ID" value="KUI53083.1"/>
    <property type="molecule type" value="Genomic_DNA"/>
</dbReference>
<feature type="region of interest" description="Disordered" evidence="1">
    <location>
        <begin position="355"/>
        <end position="395"/>
    </location>
</feature>
<organism evidence="2 3">
    <name type="scientific">Cytospora mali</name>
    <name type="common">Apple Valsa canker fungus</name>
    <name type="synonym">Valsa mali</name>
    <dbReference type="NCBI Taxonomy" id="578113"/>
    <lineage>
        <taxon>Eukaryota</taxon>
        <taxon>Fungi</taxon>
        <taxon>Dikarya</taxon>
        <taxon>Ascomycota</taxon>
        <taxon>Pezizomycotina</taxon>
        <taxon>Sordariomycetes</taxon>
        <taxon>Sordariomycetidae</taxon>
        <taxon>Diaporthales</taxon>
        <taxon>Cytosporaceae</taxon>
        <taxon>Cytospora</taxon>
    </lineage>
</organism>
<keyword evidence="3" id="KW-1185">Reference proteome</keyword>
<feature type="region of interest" description="Disordered" evidence="1">
    <location>
        <begin position="1"/>
        <end position="30"/>
    </location>
</feature>
<evidence type="ECO:0000313" key="2">
    <source>
        <dbReference type="EMBL" id="KUI53083.1"/>
    </source>
</evidence>
<feature type="compositionally biased region" description="Acidic residues" evidence="1">
    <location>
        <begin position="366"/>
        <end position="375"/>
    </location>
</feature>
<protein>
    <submittedName>
        <fullName evidence="2">Uncharacterized protein</fullName>
    </submittedName>
</protein>
<dbReference type="AlphaFoldDB" id="A0A194UN51"/>
<dbReference type="OrthoDB" id="10640480at2759"/>
<feature type="compositionally biased region" description="Low complexity" evidence="1">
    <location>
        <begin position="12"/>
        <end position="30"/>
    </location>
</feature>
<evidence type="ECO:0000313" key="3">
    <source>
        <dbReference type="Proteomes" id="UP000078576"/>
    </source>
</evidence>
<name>A0A194UN51_CYTMA</name>
<feature type="compositionally biased region" description="Polar residues" evidence="1">
    <location>
        <begin position="1"/>
        <end position="10"/>
    </location>
</feature>
<proteinExistence type="predicted"/>
<accession>A0A194UN51</accession>